<dbReference type="AlphaFoldDB" id="A0AA40IA70"/>
<name>A0AA40IA70_CNENI</name>
<sequence>MHKAPAHPPGLEAECVQEYSFIITVRFWPPNTTPLIQPMGQQVISNFKKLDTCPGRFGSVDRASACGLKGPGFDSETKHGGRGRVSPRTVQSAWKKLWPESIAERDLEGFEDNEPVSVVEDIVPLSKSIGLEVDDDDVEELGEDHNTELTTKELQDHQREQQLRSSL</sequence>
<protein>
    <submittedName>
        <fullName evidence="2">Uncharacterized protein</fullName>
    </submittedName>
</protein>
<evidence type="ECO:0000313" key="2">
    <source>
        <dbReference type="EMBL" id="KAK1345907.1"/>
    </source>
</evidence>
<gene>
    <name evidence="2" type="ORF">QTO34_008372</name>
</gene>
<proteinExistence type="predicted"/>
<evidence type="ECO:0000256" key="1">
    <source>
        <dbReference type="SAM" id="MobiDB-lite"/>
    </source>
</evidence>
<feature type="region of interest" description="Disordered" evidence="1">
    <location>
        <begin position="145"/>
        <end position="167"/>
    </location>
</feature>
<comment type="caution">
    <text evidence="2">The sequence shown here is derived from an EMBL/GenBank/DDBJ whole genome shotgun (WGS) entry which is preliminary data.</text>
</comment>
<accession>A0AA40IA70</accession>
<dbReference type="EMBL" id="JAULJE010000002">
    <property type="protein sequence ID" value="KAK1345907.1"/>
    <property type="molecule type" value="Genomic_DNA"/>
</dbReference>
<reference evidence="2" key="1">
    <citation type="submission" date="2023-06" db="EMBL/GenBank/DDBJ databases">
        <title>Reference genome for the Northern bat (Eptesicus nilssonii), a most northern bat species.</title>
        <authorList>
            <person name="Laine V.N."/>
            <person name="Pulliainen A.T."/>
            <person name="Lilley T.M."/>
        </authorList>
    </citation>
    <scope>NUCLEOTIDE SEQUENCE</scope>
    <source>
        <strain evidence="2">BLF_Eptnil</strain>
        <tissue evidence="2">Kidney</tissue>
    </source>
</reference>
<keyword evidence="3" id="KW-1185">Reference proteome</keyword>
<evidence type="ECO:0000313" key="3">
    <source>
        <dbReference type="Proteomes" id="UP001177744"/>
    </source>
</evidence>
<organism evidence="2 3">
    <name type="scientific">Cnephaeus nilssonii</name>
    <name type="common">Northern bat</name>
    <name type="synonym">Eptesicus nilssonii</name>
    <dbReference type="NCBI Taxonomy" id="3371016"/>
    <lineage>
        <taxon>Eukaryota</taxon>
        <taxon>Metazoa</taxon>
        <taxon>Chordata</taxon>
        <taxon>Craniata</taxon>
        <taxon>Vertebrata</taxon>
        <taxon>Euteleostomi</taxon>
        <taxon>Mammalia</taxon>
        <taxon>Eutheria</taxon>
        <taxon>Laurasiatheria</taxon>
        <taxon>Chiroptera</taxon>
        <taxon>Yangochiroptera</taxon>
        <taxon>Vespertilionidae</taxon>
        <taxon>Cnephaeus</taxon>
    </lineage>
</organism>
<feature type="region of interest" description="Disordered" evidence="1">
    <location>
        <begin position="69"/>
        <end position="88"/>
    </location>
</feature>
<dbReference type="Proteomes" id="UP001177744">
    <property type="component" value="Unassembled WGS sequence"/>
</dbReference>